<evidence type="ECO:0000313" key="2">
    <source>
        <dbReference type="WBParaSite" id="nRc.2.0.1.t17813-RA"/>
    </source>
</evidence>
<dbReference type="Gene3D" id="3.40.50.410">
    <property type="entry name" value="von Willebrand factor, type A domain"/>
    <property type="match status" value="1"/>
</dbReference>
<dbReference type="AlphaFoldDB" id="A0A915IUR9"/>
<organism evidence="1 2">
    <name type="scientific">Romanomermis culicivorax</name>
    <name type="common">Nematode worm</name>
    <dbReference type="NCBI Taxonomy" id="13658"/>
    <lineage>
        <taxon>Eukaryota</taxon>
        <taxon>Metazoa</taxon>
        <taxon>Ecdysozoa</taxon>
        <taxon>Nematoda</taxon>
        <taxon>Enoplea</taxon>
        <taxon>Dorylaimia</taxon>
        <taxon>Mermithida</taxon>
        <taxon>Mermithoidea</taxon>
        <taxon>Mermithidae</taxon>
        <taxon>Romanomermis</taxon>
    </lineage>
</organism>
<evidence type="ECO:0000313" key="1">
    <source>
        <dbReference type="Proteomes" id="UP000887565"/>
    </source>
</evidence>
<dbReference type="Proteomes" id="UP000887565">
    <property type="component" value="Unplaced"/>
</dbReference>
<keyword evidence="1" id="KW-1185">Reference proteome</keyword>
<sequence>MALVKIKCVLQGLEGGTITKSWDKFIRRYGQFFLYLVRVLRVEAGTQSAMRHFAITAYDHFNDFKNFTYDLATNFDLYDRASKSRFGVAIFDQGYRTVFGFQDRRDVREIRDDLKELYVPDTREIQNSTIHVTYITNAIKEAVEKFSTDIINEAQGLDKGQLQNAVTSEQCP</sequence>
<name>A0A915IUR9_ROMCU</name>
<dbReference type="InterPro" id="IPR036465">
    <property type="entry name" value="vWFA_dom_sf"/>
</dbReference>
<accession>A0A915IUR9</accession>
<dbReference type="WBParaSite" id="nRc.2.0.1.t17813-RA">
    <property type="protein sequence ID" value="nRc.2.0.1.t17813-RA"/>
    <property type="gene ID" value="nRc.2.0.1.g17813"/>
</dbReference>
<dbReference type="SUPFAM" id="SSF53300">
    <property type="entry name" value="vWA-like"/>
    <property type="match status" value="1"/>
</dbReference>
<protein>
    <submittedName>
        <fullName evidence="2">Uncharacterized protein</fullName>
    </submittedName>
</protein>
<proteinExistence type="predicted"/>
<reference evidence="2" key="1">
    <citation type="submission" date="2022-11" db="UniProtKB">
        <authorList>
            <consortium name="WormBaseParasite"/>
        </authorList>
    </citation>
    <scope>IDENTIFICATION</scope>
</reference>